<sequence length="419" mass="42557">MPDGAARPGLATPPGGPPRPGTAPPRGPVTAPGASTPPDDGADPRAEASGAVGPGDAPVRARAMRASSVVSEAWRNVATGTTRAALFAAVLVVVVGSLAAVDVRAVVGVIEGAREYRDAGASVQILEAPGQVDGARCEALTGVDGINAAGALRVGSPLRALNLPSSELTGLEATPGLLGALDRGRVAGAGLWLSADLAEALGVTTGDSIATNAGPARVGAVYPYPDDGRDRALGYAAVAPVPATGLFDSCWVEIWPVDPETAILLRTALVADPSSEAQPTQKQLNGRLGATYDASAEFADRLTKPAPVAAVVLGLALGLVAIRLRRLELAAALHARVPRAALTWQVLLETAVWSGVAVIVAVPALWWFAAGVGLPTDQVSTWILGMRTVLAGAGAVLIGAVAAALTTREKHLFKYFKER</sequence>
<feature type="compositionally biased region" description="Pro residues" evidence="1">
    <location>
        <begin position="14"/>
        <end position="27"/>
    </location>
</feature>
<comment type="caution">
    <text evidence="3">The sequence shown here is derived from an EMBL/GenBank/DDBJ whole genome shotgun (WGS) entry which is preliminary data.</text>
</comment>
<feature type="transmembrane region" description="Helical" evidence="2">
    <location>
        <begin position="306"/>
        <end position="325"/>
    </location>
</feature>
<name>A0A9D5UJ63_9CELL</name>
<accession>A0A9D5UJ63</accession>
<evidence type="ECO:0000256" key="1">
    <source>
        <dbReference type="SAM" id="MobiDB-lite"/>
    </source>
</evidence>
<keyword evidence="2" id="KW-0472">Membrane</keyword>
<keyword evidence="2" id="KW-0812">Transmembrane</keyword>
<feature type="transmembrane region" description="Helical" evidence="2">
    <location>
        <begin position="346"/>
        <end position="369"/>
    </location>
</feature>
<gene>
    <name evidence="3" type="ORF">H9623_16285</name>
</gene>
<feature type="region of interest" description="Disordered" evidence="1">
    <location>
        <begin position="1"/>
        <end position="58"/>
    </location>
</feature>
<dbReference type="EMBL" id="JACSPN010000026">
    <property type="protein sequence ID" value="MBE7701852.1"/>
    <property type="molecule type" value="Genomic_DNA"/>
</dbReference>
<evidence type="ECO:0000313" key="3">
    <source>
        <dbReference type="EMBL" id="MBE7701852.1"/>
    </source>
</evidence>
<feature type="transmembrane region" description="Helical" evidence="2">
    <location>
        <begin position="389"/>
        <end position="407"/>
    </location>
</feature>
<dbReference type="AlphaFoldDB" id="A0A9D5UJ63"/>
<keyword evidence="2" id="KW-1133">Transmembrane helix</keyword>
<dbReference type="Proteomes" id="UP000822993">
    <property type="component" value="Unassembled WGS sequence"/>
</dbReference>
<proteinExistence type="predicted"/>
<feature type="compositionally biased region" description="Low complexity" evidence="1">
    <location>
        <begin position="1"/>
        <end position="13"/>
    </location>
</feature>
<evidence type="ECO:0000256" key="2">
    <source>
        <dbReference type="SAM" id="Phobius"/>
    </source>
</evidence>
<reference evidence="3 4" key="1">
    <citation type="submission" date="2020-08" db="EMBL/GenBank/DDBJ databases">
        <title>A Genomic Blueprint of the Chicken Gut Microbiome.</title>
        <authorList>
            <person name="Gilroy R."/>
            <person name="Ravi A."/>
            <person name="Getino M."/>
            <person name="Pursley I."/>
            <person name="Horton D.L."/>
            <person name="Alikhan N.-F."/>
            <person name="Baker D."/>
            <person name="Gharbi K."/>
            <person name="Hall N."/>
            <person name="Watson M."/>
            <person name="Adriaenssens E.M."/>
            <person name="Foster-Nyarko E."/>
            <person name="Jarju S."/>
            <person name="Secka A."/>
            <person name="Antonio M."/>
            <person name="Oren A."/>
            <person name="Chaudhuri R."/>
            <person name="La Ragione R.M."/>
            <person name="Hildebrand F."/>
            <person name="Pallen M.J."/>
        </authorList>
    </citation>
    <scope>NUCLEOTIDE SEQUENCE [LARGE SCALE GENOMIC DNA]</scope>
    <source>
        <strain evidence="3 4">Sa1BUA8</strain>
    </source>
</reference>
<evidence type="ECO:0000313" key="4">
    <source>
        <dbReference type="Proteomes" id="UP000822993"/>
    </source>
</evidence>
<protein>
    <submittedName>
        <fullName evidence="3">Uncharacterized protein</fullName>
    </submittedName>
</protein>
<keyword evidence="4" id="KW-1185">Reference proteome</keyword>
<organism evidence="3 4">
    <name type="scientific">Oerskovia douganii</name>
    <dbReference type="NCBI Taxonomy" id="2762210"/>
    <lineage>
        <taxon>Bacteria</taxon>
        <taxon>Bacillati</taxon>
        <taxon>Actinomycetota</taxon>
        <taxon>Actinomycetes</taxon>
        <taxon>Micrococcales</taxon>
        <taxon>Cellulomonadaceae</taxon>
        <taxon>Oerskovia</taxon>
    </lineage>
</organism>